<evidence type="ECO:0000256" key="3">
    <source>
        <dbReference type="ARBA" id="ARBA00007460"/>
    </source>
</evidence>
<evidence type="ECO:0000313" key="13">
    <source>
        <dbReference type="Proteomes" id="UP001152622"/>
    </source>
</evidence>
<dbReference type="InterPro" id="IPR042541">
    <property type="entry name" value="BART_sf"/>
</dbReference>
<evidence type="ECO:0000256" key="9">
    <source>
        <dbReference type="ARBA" id="ARBA00031593"/>
    </source>
</evidence>
<proteinExistence type="inferred from homology"/>
<keyword evidence="6" id="KW-0175">Coiled coil</keyword>
<dbReference type="PANTHER" id="PTHR21532:SF0">
    <property type="entry name" value="CILIA- AND FLAGELLA-ASSOCIATED PROTEIN 36"/>
    <property type="match status" value="1"/>
</dbReference>
<dbReference type="Proteomes" id="UP001152622">
    <property type="component" value="Chromosome 4"/>
</dbReference>
<feature type="domain" description="BART" evidence="11">
    <location>
        <begin position="5"/>
        <end position="117"/>
    </location>
</feature>
<dbReference type="PANTHER" id="PTHR21532">
    <property type="entry name" value="PHOSPHODIESTERASE HL"/>
    <property type="match status" value="1"/>
</dbReference>
<comment type="similarity">
    <text evidence="3">Belongs to the CFAP36 family.</text>
</comment>
<sequence>MADDNEWVVESIAGYLGSPEWVVPVTDFMDHKCTVFDDEDENKLTYTEIHEQYKQLVEKLLEAYMQDMGISEELFVEACSSPFAKSKELQGVFQPVLATGDFQMFKTLMVQKNVELQLQALRVIQERNGALPECLTDGEDMMSEMEQEEMKILKEVLRRSKEEYEQEVAHRTMSEEDEAGSSSAGSSDRTAMDTPPWPCYRHRKPGEQSFGEEGGGGRGLWGSCAEEPRPILHFPSCSQSAVPGEQWGTQGVGATEGSSEGGGAQDEWQPGCRDLVGRGPEGGGNIEIIHRALGRAAGGAPAEGAISQAAERQAPGPKEGTAAQAAPSTPCSGPSHTGRYGNTSYISHPNTTDACSERFHFLFSVPRVSKALQYERGVCVRLLAFMSLKLLHVENVYRVV</sequence>
<dbReference type="OrthoDB" id="272687at2759"/>
<keyword evidence="8" id="KW-0966">Cell projection</keyword>
<evidence type="ECO:0000256" key="8">
    <source>
        <dbReference type="ARBA" id="ARBA00023273"/>
    </source>
</evidence>
<evidence type="ECO:0000259" key="11">
    <source>
        <dbReference type="Pfam" id="PF11527"/>
    </source>
</evidence>
<dbReference type="InterPro" id="IPR038888">
    <property type="entry name" value="CFAP36"/>
</dbReference>
<reference evidence="12" key="1">
    <citation type="journal article" date="2023" name="Science">
        <title>Genome structures resolve the early diversification of teleost fishes.</title>
        <authorList>
            <person name="Parey E."/>
            <person name="Louis A."/>
            <person name="Montfort J."/>
            <person name="Bouchez O."/>
            <person name="Roques C."/>
            <person name="Iampietro C."/>
            <person name="Lluch J."/>
            <person name="Castinel A."/>
            <person name="Donnadieu C."/>
            <person name="Desvignes T."/>
            <person name="Floi Bucao C."/>
            <person name="Jouanno E."/>
            <person name="Wen M."/>
            <person name="Mejri S."/>
            <person name="Dirks R."/>
            <person name="Jansen H."/>
            <person name="Henkel C."/>
            <person name="Chen W.J."/>
            <person name="Zahm M."/>
            <person name="Cabau C."/>
            <person name="Klopp C."/>
            <person name="Thompson A.W."/>
            <person name="Robinson-Rechavi M."/>
            <person name="Braasch I."/>
            <person name="Lecointre G."/>
            <person name="Bobe J."/>
            <person name="Postlethwait J.H."/>
            <person name="Berthelot C."/>
            <person name="Roest Crollius H."/>
            <person name="Guiguen Y."/>
        </authorList>
    </citation>
    <scope>NUCLEOTIDE SEQUENCE</scope>
    <source>
        <strain evidence="12">WJC10195</strain>
    </source>
</reference>
<comment type="subcellular location">
    <subcellularLocation>
        <location evidence="1">Cell projection</location>
        <location evidence="1">Cilium</location>
    </subcellularLocation>
    <subcellularLocation>
        <location evidence="2">Cytoplasm</location>
    </subcellularLocation>
</comment>
<comment type="caution">
    <text evidence="12">The sequence shown here is derived from an EMBL/GenBank/DDBJ whole genome shotgun (WGS) entry which is preliminary data.</text>
</comment>
<feature type="compositionally biased region" description="Basic and acidic residues" evidence="10">
    <location>
        <begin position="164"/>
        <end position="174"/>
    </location>
</feature>
<dbReference type="GO" id="GO:0005930">
    <property type="term" value="C:axoneme"/>
    <property type="evidence" value="ECO:0007669"/>
    <property type="project" value="TreeGrafter"/>
</dbReference>
<dbReference type="AlphaFoldDB" id="A0A9Q1FTU5"/>
<dbReference type="Pfam" id="PF11527">
    <property type="entry name" value="ARL2_Bind_BART"/>
    <property type="match status" value="1"/>
</dbReference>
<evidence type="ECO:0000256" key="2">
    <source>
        <dbReference type="ARBA" id="ARBA00004496"/>
    </source>
</evidence>
<evidence type="ECO:0000256" key="6">
    <source>
        <dbReference type="ARBA" id="ARBA00023054"/>
    </source>
</evidence>
<keyword evidence="7" id="KW-0969">Cilium</keyword>
<feature type="region of interest" description="Disordered" evidence="10">
    <location>
        <begin position="300"/>
        <end position="337"/>
    </location>
</feature>
<dbReference type="GO" id="GO:0097546">
    <property type="term" value="C:ciliary base"/>
    <property type="evidence" value="ECO:0007669"/>
    <property type="project" value="TreeGrafter"/>
</dbReference>
<feature type="region of interest" description="Disordered" evidence="10">
    <location>
        <begin position="164"/>
        <end position="223"/>
    </location>
</feature>
<keyword evidence="5" id="KW-0963">Cytoplasm</keyword>
<dbReference type="EMBL" id="JAINUF010000004">
    <property type="protein sequence ID" value="KAJ8366082.1"/>
    <property type="molecule type" value="Genomic_DNA"/>
</dbReference>
<protein>
    <recommendedName>
        <fullName evidence="4">Cilia- and flagella-associated protein 36</fullName>
    </recommendedName>
    <alternativeName>
        <fullName evidence="9">Coiled-coil domain-containing protein 104</fullName>
    </alternativeName>
</protein>
<keyword evidence="13" id="KW-1185">Reference proteome</keyword>
<evidence type="ECO:0000256" key="4">
    <source>
        <dbReference type="ARBA" id="ARBA00021815"/>
    </source>
</evidence>
<dbReference type="Gene3D" id="1.20.1520.10">
    <property type="entry name" value="ADP-ribosylation factor-like 2-binding protein, domain"/>
    <property type="match status" value="1"/>
</dbReference>
<evidence type="ECO:0000256" key="5">
    <source>
        <dbReference type="ARBA" id="ARBA00022490"/>
    </source>
</evidence>
<evidence type="ECO:0000256" key="7">
    <source>
        <dbReference type="ARBA" id="ARBA00023069"/>
    </source>
</evidence>
<name>A0A9Q1FTU5_SYNKA</name>
<evidence type="ECO:0000313" key="12">
    <source>
        <dbReference type="EMBL" id="KAJ8366082.1"/>
    </source>
</evidence>
<gene>
    <name evidence="12" type="ORF">SKAU_G00149130</name>
</gene>
<dbReference type="InterPro" id="IPR023379">
    <property type="entry name" value="BART_dom"/>
</dbReference>
<evidence type="ECO:0000256" key="10">
    <source>
        <dbReference type="SAM" id="MobiDB-lite"/>
    </source>
</evidence>
<feature type="region of interest" description="Disordered" evidence="10">
    <location>
        <begin position="240"/>
        <end position="270"/>
    </location>
</feature>
<evidence type="ECO:0000256" key="1">
    <source>
        <dbReference type="ARBA" id="ARBA00004138"/>
    </source>
</evidence>
<accession>A0A9Q1FTU5</accession>
<feature type="compositionally biased region" description="Polar residues" evidence="10">
    <location>
        <begin position="326"/>
        <end position="337"/>
    </location>
</feature>
<organism evidence="12 13">
    <name type="scientific">Synaphobranchus kaupii</name>
    <name type="common">Kaup's arrowtooth eel</name>
    <dbReference type="NCBI Taxonomy" id="118154"/>
    <lineage>
        <taxon>Eukaryota</taxon>
        <taxon>Metazoa</taxon>
        <taxon>Chordata</taxon>
        <taxon>Craniata</taxon>
        <taxon>Vertebrata</taxon>
        <taxon>Euteleostomi</taxon>
        <taxon>Actinopterygii</taxon>
        <taxon>Neopterygii</taxon>
        <taxon>Teleostei</taxon>
        <taxon>Anguilliformes</taxon>
        <taxon>Synaphobranchidae</taxon>
        <taxon>Synaphobranchus</taxon>
    </lineage>
</organism>